<name>A0A376B2J9_9ASCO</name>
<gene>
    <name evidence="4" type="ORF">SCODWIG_00121</name>
</gene>
<protein>
    <recommendedName>
        <fullName evidence="6">Nucleoporin NUP120</fullName>
    </recommendedName>
</protein>
<keyword evidence="5" id="KW-1185">Reference proteome</keyword>
<dbReference type="InterPro" id="IPR055090">
    <property type="entry name" value="NUP120_helical_saccharomycetes"/>
</dbReference>
<dbReference type="AlphaFoldDB" id="A0A376B2J9"/>
<feature type="domain" description="Nucleoporin NUP120 helical" evidence="3">
    <location>
        <begin position="551"/>
        <end position="732"/>
    </location>
</feature>
<evidence type="ECO:0008006" key="6">
    <source>
        <dbReference type="Google" id="ProtNLM"/>
    </source>
</evidence>
<feature type="domain" description="Nucleoporin Nup120/160 beta-propeller" evidence="2">
    <location>
        <begin position="95"/>
        <end position="402"/>
    </location>
</feature>
<feature type="region of interest" description="Disordered" evidence="1">
    <location>
        <begin position="463"/>
        <end position="489"/>
    </location>
</feature>
<sequence length="1090" mass="126121">MVLAKIDIDLTLGTTTQKRHYRHFFLNSGSTKLQEDVDSTKITSYDYSNTITVNKDTDYVLNYMILNDYTAIGLSLLNTAIDTPALIIHLPDFIFDRSLHNISIRVADNGGKQYILIETILQSNRIIYANLPLNMQFSLQEESISNFCQIFYPYDFQIRQPISINCVSDDLTIVTLKDGGLLSLIKHYSVKGGPNFEYETILFNDNTYLHSLTEKFFFFKKNKHNNGNSIANSANSRTGKLENFLNDNCIVSMSYLHGCEKLLTLSASLELKVWDMKHNRNVLILQEKLISIDTKNNGDSMFVNLGTYLCCLESKDQNNLVYLLVYLPIRNGVFQLYQLSGVENDKVSMDLYKEIDSTMDNKSTWSLIDLRLKYLLDSNTNNNIENLEFYVLWKNNTSCKLELWNNNNEWIKSISNKTIVDTFSPLGFTSINYNNDIRTALLNLKAQYGTYLFNYASNEIYNDDDDDDDDDDDNNNTNSDNNNNNNNNNDERIIQLESLLKQLKRVIFEPSSLAFYSNDIPIINNLSDFPYFSVYKWDSINVKDDQLTNYLGIVQNFIKILPFNEICQTISKDFIAMVQNDTPISSGFDDLVVRRDLKKYVNQGALDRFVNELSKIDDFISVLNSLIENYIHNTTQTRAGLISSILPNTLDTSLILESLNRSVIQLNELILKILFTFTVLEFDYNLLKSHIGKLLKMHYMTELWLTLYKLDKSELIMVLFHQHSQYGHGFVINNGMDSLINITEYLFSQLIDYSNFEPVFYKLYCKKLSSGNNTVTKTNEALDFNYFVGTPFSLNNSMAQQYLLGLLQYKCANYDQCYEIMTTKNKTLCEFKLPSIISRNLPAWSKSLIGSSGNASKFKDSIFFYELSLLFYKASNYTNSLKCIKKSIAISSLKEIEQEQGETKSNAPANFKKNQIKHYIDVLSIFDNFKEIMDVLILNSNDYTAIDDDSRYKYYEKLLLNHDLFYQTIIDLSLSDELILPLKDYNMLDNLLLLTKDRNCNLLLTNTGEITGTNTKFQDYLKVFNFRLSNENTRKAVEIMYEYYQMGDESNSEYRENARTLIVNILSSYKNEKDRWFLDSKGQIILLKDL</sequence>
<feature type="compositionally biased region" description="Acidic residues" evidence="1">
    <location>
        <begin position="463"/>
        <end position="474"/>
    </location>
</feature>
<dbReference type="EMBL" id="UFAJ01000007">
    <property type="protein sequence ID" value="SSD58360.1"/>
    <property type="molecule type" value="Genomic_DNA"/>
</dbReference>
<proteinExistence type="predicted"/>
<dbReference type="VEuPathDB" id="FungiDB:SCODWIG_00121"/>
<feature type="compositionally biased region" description="Low complexity" evidence="1">
    <location>
        <begin position="475"/>
        <end position="488"/>
    </location>
</feature>
<evidence type="ECO:0000313" key="4">
    <source>
        <dbReference type="EMBL" id="SSD58360.1"/>
    </source>
</evidence>
<dbReference type="Pfam" id="PF22114">
    <property type="entry name" value="NUP120_helical_2"/>
    <property type="match status" value="1"/>
</dbReference>
<reference evidence="5" key="1">
    <citation type="submission" date="2018-06" db="EMBL/GenBank/DDBJ databases">
        <authorList>
            <person name="Guldener U."/>
        </authorList>
    </citation>
    <scope>NUCLEOTIDE SEQUENCE [LARGE SCALE GENOMIC DNA]</scope>
    <source>
        <strain evidence="5">UTAD17</strain>
    </source>
</reference>
<evidence type="ECO:0000259" key="3">
    <source>
        <dbReference type="Pfam" id="PF22114"/>
    </source>
</evidence>
<dbReference type="InterPro" id="IPR059141">
    <property type="entry name" value="Beta-prop_Nup120_160"/>
</dbReference>
<evidence type="ECO:0000259" key="2">
    <source>
        <dbReference type="Pfam" id="PF11715"/>
    </source>
</evidence>
<organism evidence="4 5">
    <name type="scientific">Saccharomycodes ludwigii</name>
    <dbReference type="NCBI Taxonomy" id="36035"/>
    <lineage>
        <taxon>Eukaryota</taxon>
        <taxon>Fungi</taxon>
        <taxon>Dikarya</taxon>
        <taxon>Ascomycota</taxon>
        <taxon>Saccharomycotina</taxon>
        <taxon>Saccharomycetes</taxon>
        <taxon>Saccharomycodales</taxon>
        <taxon>Saccharomycodaceae</taxon>
        <taxon>Saccharomycodes</taxon>
    </lineage>
</organism>
<dbReference type="Pfam" id="PF11715">
    <property type="entry name" value="Beta-prop_Nup120_160"/>
    <property type="match status" value="1"/>
</dbReference>
<evidence type="ECO:0000313" key="5">
    <source>
        <dbReference type="Proteomes" id="UP000262825"/>
    </source>
</evidence>
<evidence type="ECO:0000256" key="1">
    <source>
        <dbReference type="SAM" id="MobiDB-lite"/>
    </source>
</evidence>
<accession>A0A376B2J9</accession>
<dbReference type="Proteomes" id="UP000262825">
    <property type="component" value="Unassembled WGS sequence"/>
</dbReference>